<protein>
    <submittedName>
        <fullName evidence="1">Uncharacterized protein</fullName>
    </submittedName>
</protein>
<reference evidence="2" key="1">
    <citation type="journal article" date="2023" name="G3 (Bethesda)">
        <title>Genome assembly and association tests identify interacting loci associated with vigor, precocity, and sex in interspecific pistachio rootstocks.</title>
        <authorList>
            <person name="Palmer W."/>
            <person name="Jacygrad E."/>
            <person name="Sagayaradj S."/>
            <person name="Cavanaugh K."/>
            <person name="Han R."/>
            <person name="Bertier L."/>
            <person name="Beede B."/>
            <person name="Kafkas S."/>
            <person name="Golino D."/>
            <person name="Preece J."/>
            <person name="Michelmore R."/>
        </authorList>
    </citation>
    <scope>NUCLEOTIDE SEQUENCE [LARGE SCALE GENOMIC DNA]</scope>
</reference>
<keyword evidence="2" id="KW-1185">Reference proteome</keyword>
<accession>A0ACC1B074</accession>
<sequence length="385" mass="43574">MALKLSPFTAQSHKVLSFAHPQMAGLRSPKFSMASTLRSNSNEAKELKKLSCASSMAPEKVELFKSIEDWARDSILPLLKPVEKSWQPADLLPDSGSDGFIEQINEIRERTKEIPDDCLVALVGNMITEEALPTYQSRINAIEIYHDETGTDNNPWAIWSRAWSAEENRHGDLLNKYLYLSGRIDIKQVEKTIQHLIASGMDFGTGDNPYHWTIYTSFQERATFISHGNTAKLAMKHGDSKLAQICGTIAADEKRHETAYSRIVGKLFELDPSEAMVAFADMLKIKITMPGHLMYDGQDVHLFDHYSNVAMRIGVYTTSDYISVLEHLMGFWNVKKLEGLSSEGKIAQDYVCELPERLRKIEERARARAIKAPAIPFSWVYDREV</sequence>
<dbReference type="EMBL" id="CM047903">
    <property type="protein sequence ID" value="KAJ0092310.1"/>
    <property type="molecule type" value="Genomic_DNA"/>
</dbReference>
<evidence type="ECO:0000313" key="2">
    <source>
        <dbReference type="Proteomes" id="UP001164250"/>
    </source>
</evidence>
<proteinExistence type="predicted"/>
<evidence type="ECO:0000313" key="1">
    <source>
        <dbReference type="EMBL" id="KAJ0092310.1"/>
    </source>
</evidence>
<dbReference type="Proteomes" id="UP001164250">
    <property type="component" value="Chromosome 7"/>
</dbReference>
<gene>
    <name evidence="1" type="ORF">Patl1_26763</name>
</gene>
<comment type="caution">
    <text evidence="1">The sequence shown here is derived from an EMBL/GenBank/DDBJ whole genome shotgun (WGS) entry which is preliminary data.</text>
</comment>
<name>A0ACC1B074_9ROSI</name>
<organism evidence="1 2">
    <name type="scientific">Pistacia atlantica</name>
    <dbReference type="NCBI Taxonomy" id="434234"/>
    <lineage>
        <taxon>Eukaryota</taxon>
        <taxon>Viridiplantae</taxon>
        <taxon>Streptophyta</taxon>
        <taxon>Embryophyta</taxon>
        <taxon>Tracheophyta</taxon>
        <taxon>Spermatophyta</taxon>
        <taxon>Magnoliopsida</taxon>
        <taxon>eudicotyledons</taxon>
        <taxon>Gunneridae</taxon>
        <taxon>Pentapetalae</taxon>
        <taxon>rosids</taxon>
        <taxon>malvids</taxon>
        <taxon>Sapindales</taxon>
        <taxon>Anacardiaceae</taxon>
        <taxon>Pistacia</taxon>
    </lineage>
</organism>